<dbReference type="Pfam" id="PF01471">
    <property type="entry name" value="PG_binding_1"/>
    <property type="match status" value="1"/>
</dbReference>
<protein>
    <submittedName>
        <fullName evidence="2">Metalloendoproteinase 1-MMP-like</fullName>
    </submittedName>
</protein>
<name>A0A3L6T2L0_PANMI</name>
<dbReference type="SUPFAM" id="SSF55486">
    <property type="entry name" value="Metalloproteases ('zincins'), catalytic domain"/>
    <property type="match status" value="1"/>
</dbReference>
<dbReference type="PANTHER" id="PTHR10201">
    <property type="entry name" value="MATRIX METALLOPROTEINASE"/>
    <property type="match status" value="1"/>
</dbReference>
<dbReference type="InterPro" id="IPR036365">
    <property type="entry name" value="PGBD-like_sf"/>
</dbReference>
<dbReference type="GO" id="GO:0030574">
    <property type="term" value="P:collagen catabolic process"/>
    <property type="evidence" value="ECO:0007669"/>
    <property type="project" value="TreeGrafter"/>
</dbReference>
<dbReference type="Proteomes" id="UP000275267">
    <property type="component" value="Unassembled WGS sequence"/>
</dbReference>
<comment type="caution">
    <text evidence="2">The sequence shown here is derived from an EMBL/GenBank/DDBJ whole genome shotgun (WGS) entry which is preliminary data.</text>
</comment>
<reference evidence="3" key="1">
    <citation type="journal article" date="2019" name="Nat. Commun.">
        <title>The genome of broomcorn millet.</title>
        <authorList>
            <person name="Zou C."/>
            <person name="Miki D."/>
            <person name="Li D."/>
            <person name="Tang Q."/>
            <person name="Xiao L."/>
            <person name="Rajput S."/>
            <person name="Deng P."/>
            <person name="Jia W."/>
            <person name="Huang R."/>
            <person name="Zhang M."/>
            <person name="Sun Y."/>
            <person name="Hu J."/>
            <person name="Fu X."/>
            <person name="Schnable P.S."/>
            <person name="Li F."/>
            <person name="Zhang H."/>
            <person name="Feng B."/>
            <person name="Zhu X."/>
            <person name="Liu R."/>
            <person name="Schnable J.C."/>
            <person name="Zhu J.-K."/>
            <person name="Zhang H."/>
        </authorList>
    </citation>
    <scope>NUCLEOTIDE SEQUENCE [LARGE SCALE GENOMIC DNA]</scope>
</reference>
<evidence type="ECO:0000313" key="2">
    <source>
        <dbReference type="EMBL" id="RLN30960.1"/>
    </source>
</evidence>
<proteinExistence type="predicted"/>
<dbReference type="OrthoDB" id="406838at2759"/>
<evidence type="ECO:0000259" key="1">
    <source>
        <dbReference type="Pfam" id="PF01471"/>
    </source>
</evidence>
<dbReference type="GO" id="GO:0004222">
    <property type="term" value="F:metalloendopeptidase activity"/>
    <property type="evidence" value="ECO:0007669"/>
    <property type="project" value="TreeGrafter"/>
</dbReference>
<dbReference type="SUPFAM" id="SSF47090">
    <property type="entry name" value="PGBD-like"/>
    <property type="match status" value="1"/>
</dbReference>
<dbReference type="Gene3D" id="3.40.390.10">
    <property type="entry name" value="Collagenase (Catalytic Domain)"/>
    <property type="match status" value="1"/>
</dbReference>
<dbReference type="InterPro" id="IPR002477">
    <property type="entry name" value="Peptidoglycan-bd-like"/>
</dbReference>
<dbReference type="PANTHER" id="PTHR10201:SF321">
    <property type="entry name" value="METALLOENDOPROTEINASE 4-MMP"/>
    <property type="match status" value="1"/>
</dbReference>
<dbReference type="AlphaFoldDB" id="A0A3L6T2L0"/>
<dbReference type="InterPro" id="IPR024079">
    <property type="entry name" value="MetalloPept_cat_dom_sf"/>
</dbReference>
<sequence>MVPKPWYGDGSLVELKRYLARFGYMPGAEHEPADAFDTHMEAAVHRYQSTLNLSAAGHGQLDSATLDRIMAPRCGVGDNNGHDVTLVSPMATGTGSQGHRRRGQPVHVLQGRAAVDAAGPARAHVRYLADGHVDYLPAETMRAVFRRVSPGRGWVIPLGFVETNDYYAANIRPRRGIPFNRPLGMLGHAFSPRNGRLHLGAAERWAVGSTRRTHGRVAEAFACAMAAAGFARAGRTEVQTGLRPCYRYAATSRGVPPLVLHFWGNATLALLGRYYFMGFRRISLPAWMWRLKMNLTCGSTR</sequence>
<gene>
    <name evidence="2" type="ORF">C2845_PM05G22170</name>
</gene>
<evidence type="ECO:0000313" key="3">
    <source>
        <dbReference type="Proteomes" id="UP000275267"/>
    </source>
</evidence>
<keyword evidence="3" id="KW-1185">Reference proteome</keyword>
<dbReference type="EMBL" id="PQIB02000003">
    <property type="protein sequence ID" value="RLN30960.1"/>
    <property type="molecule type" value="Genomic_DNA"/>
</dbReference>
<dbReference type="GO" id="GO:0030198">
    <property type="term" value="P:extracellular matrix organization"/>
    <property type="evidence" value="ECO:0007669"/>
    <property type="project" value="TreeGrafter"/>
</dbReference>
<organism evidence="2 3">
    <name type="scientific">Panicum miliaceum</name>
    <name type="common">Proso millet</name>
    <name type="synonym">Broomcorn millet</name>
    <dbReference type="NCBI Taxonomy" id="4540"/>
    <lineage>
        <taxon>Eukaryota</taxon>
        <taxon>Viridiplantae</taxon>
        <taxon>Streptophyta</taxon>
        <taxon>Embryophyta</taxon>
        <taxon>Tracheophyta</taxon>
        <taxon>Spermatophyta</taxon>
        <taxon>Magnoliopsida</taxon>
        <taxon>Liliopsida</taxon>
        <taxon>Poales</taxon>
        <taxon>Poaceae</taxon>
        <taxon>PACMAD clade</taxon>
        <taxon>Panicoideae</taxon>
        <taxon>Panicodae</taxon>
        <taxon>Paniceae</taxon>
        <taxon>Panicinae</taxon>
        <taxon>Panicum</taxon>
        <taxon>Panicum sect. Panicum</taxon>
    </lineage>
</organism>
<accession>A0A3L6T2L0</accession>
<feature type="domain" description="Peptidoglycan binding-like" evidence="1">
    <location>
        <begin position="12"/>
        <end position="68"/>
    </location>
</feature>
<dbReference type="STRING" id="4540.A0A3L6T2L0"/>